<evidence type="ECO:0000313" key="2">
    <source>
        <dbReference type="Proteomes" id="UP000008457"/>
    </source>
</evidence>
<accession>F3ZXK7</accession>
<organism evidence="1 2">
    <name type="scientific">Mahella australiensis (strain DSM 15567 / CIP 107919 / 50-1 BON)</name>
    <dbReference type="NCBI Taxonomy" id="697281"/>
    <lineage>
        <taxon>Bacteria</taxon>
        <taxon>Bacillati</taxon>
        <taxon>Bacillota</taxon>
        <taxon>Clostridia</taxon>
        <taxon>Thermoanaerobacterales</taxon>
        <taxon>Thermoanaerobacterales Family IV. Incertae Sedis</taxon>
        <taxon>Mahella</taxon>
    </lineage>
</organism>
<reference evidence="1 2" key="2">
    <citation type="journal article" date="2011" name="Stand. Genomic Sci.">
        <title>Complete genome sequence of Mahella australiensis type strain (50-1 BON).</title>
        <authorList>
            <person name="Sikorski J."/>
            <person name="Teshima H."/>
            <person name="Nolan M."/>
            <person name="Lucas S."/>
            <person name="Hammon N."/>
            <person name="Deshpande S."/>
            <person name="Cheng J.F."/>
            <person name="Pitluck S."/>
            <person name="Liolios K."/>
            <person name="Pagani I."/>
            <person name="Ivanova N."/>
            <person name="Huntemann M."/>
            <person name="Mavromatis K."/>
            <person name="Ovchinikova G."/>
            <person name="Pati A."/>
            <person name="Tapia R."/>
            <person name="Han C."/>
            <person name="Goodwin L."/>
            <person name="Chen A."/>
            <person name="Palaniappan K."/>
            <person name="Land M."/>
            <person name="Hauser L."/>
            <person name="Ngatchou-Djao O.D."/>
            <person name="Rohde M."/>
            <person name="Pukall R."/>
            <person name="Spring S."/>
            <person name="Abt B."/>
            <person name="Goker M."/>
            <person name="Detter J.C."/>
            <person name="Woyke T."/>
            <person name="Bristow J."/>
            <person name="Markowitz V."/>
            <person name="Hugenholtz P."/>
            <person name="Eisen J.A."/>
            <person name="Kyrpides N.C."/>
            <person name="Klenk H.P."/>
            <person name="Lapidus A."/>
        </authorList>
    </citation>
    <scope>NUCLEOTIDE SEQUENCE [LARGE SCALE GENOMIC DNA]</scope>
    <source>
        <strain evidence="2">DSM 15567 / CIP 107919 / 50-1 BON</strain>
    </source>
</reference>
<name>F3ZXK7_MAHA5</name>
<evidence type="ECO:0000313" key="1">
    <source>
        <dbReference type="EMBL" id="AEE97688.1"/>
    </source>
</evidence>
<keyword evidence="2" id="KW-1185">Reference proteome</keyword>
<dbReference type="KEGG" id="mas:Mahau_2539"/>
<gene>
    <name evidence="1" type="ordered locus">Mahau_2539</name>
</gene>
<dbReference type="RefSeq" id="WP_013782111.1">
    <property type="nucleotide sequence ID" value="NC_015520.1"/>
</dbReference>
<sequence length="258" mass="29904">MLYKNYIVTVYLDIPIAIPANKNEIFPIHFDGLLTRIMAEEARSFDYSRLTAEDIELPLEKWGKTKMIYKASSMMIKPPAKVYREPWMGTQTWLDYGRVLFPDSFNKQIRNGQGVYKSSAGYLHLIDTPQVYFYFCGDGQAVKHTLEKLIGRGIGVRANAGYGQVRKITIEPSKDYSLIAEDGYPARNIPVDEIEGDIRWPVQRGTYKPPYWDYEEATICYVSPRWHWWPVKQPAEVLKEILKHNKKPDTISEEGEDQ</sequence>
<dbReference type="HOGENOM" id="CLU_1076901_0_0_9"/>
<dbReference type="Proteomes" id="UP000008457">
    <property type="component" value="Chromosome"/>
</dbReference>
<dbReference type="AlphaFoldDB" id="F3ZXK7"/>
<proteinExistence type="predicted"/>
<dbReference type="EMBL" id="CP002360">
    <property type="protein sequence ID" value="AEE97688.1"/>
    <property type="molecule type" value="Genomic_DNA"/>
</dbReference>
<dbReference type="STRING" id="697281.Mahau_2539"/>
<dbReference type="OrthoDB" id="2579954at2"/>
<protein>
    <submittedName>
        <fullName evidence="1">Uncharacterized protein</fullName>
    </submittedName>
</protein>
<dbReference type="eggNOG" id="ENOG502ZKRF">
    <property type="taxonomic scope" value="Bacteria"/>
</dbReference>
<reference evidence="2" key="1">
    <citation type="submission" date="2010-11" db="EMBL/GenBank/DDBJ databases">
        <title>The complete genome of Mahella australiensis DSM 15567.</title>
        <authorList>
            <consortium name="US DOE Joint Genome Institute (JGI-PGF)"/>
            <person name="Lucas S."/>
            <person name="Copeland A."/>
            <person name="Lapidus A."/>
            <person name="Bruce D."/>
            <person name="Goodwin L."/>
            <person name="Pitluck S."/>
            <person name="Kyrpides N."/>
            <person name="Mavromatis K."/>
            <person name="Pagani I."/>
            <person name="Ivanova N."/>
            <person name="Teshima H."/>
            <person name="Brettin T."/>
            <person name="Detter J.C."/>
            <person name="Han C."/>
            <person name="Tapia R."/>
            <person name="Land M."/>
            <person name="Hauser L."/>
            <person name="Markowitz V."/>
            <person name="Cheng J.-F."/>
            <person name="Hugenholtz P."/>
            <person name="Woyke T."/>
            <person name="Wu D."/>
            <person name="Spring S."/>
            <person name="Pukall R."/>
            <person name="Steenblock K."/>
            <person name="Schneider S."/>
            <person name="Klenk H.-P."/>
            <person name="Eisen J.A."/>
        </authorList>
    </citation>
    <scope>NUCLEOTIDE SEQUENCE [LARGE SCALE GENOMIC DNA]</scope>
    <source>
        <strain evidence="2">DSM 15567 / CIP 107919 / 50-1 BON</strain>
    </source>
</reference>